<dbReference type="Proteomes" id="UP001207468">
    <property type="component" value="Unassembled WGS sequence"/>
</dbReference>
<sequence>MHGVRRARETREVRTARRERERAMLSTYLALTDDILSRKKNKDWSRDAFDLTTQLLSTHPSVTNPEFYTVWNYRRHILTNGIFPRSSPEEIKELLNDDLAMTAKVLKVHPKVYWIWNHRRWCLEHIPDSPDYANNQAWRRSAWERELFIVEKMLDADSRNFLAWDYRRYVLASMPVRRSEKAEIAYTTKKIEANFSNFSAWHQRTKVLSSLWASGEVDRTLSLHKEFELVQNAMFTLPEDQSAWLYHRWLIGSGDNKAILEREINLIQTLLDEQPDSKWCMESLVTYKRLLLDNHLPTGSQEKTTAINQCRTLLGQLEEIDPMRRQRYWEMGAQLKV</sequence>
<dbReference type="EMBL" id="JAGFNK010000215">
    <property type="protein sequence ID" value="KAI9458038.1"/>
    <property type="molecule type" value="Genomic_DNA"/>
</dbReference>
<organism evidence="1 2">
    <name type="scientific">Russula earlei</name>
    <dbReference type="NCBI Taxonomy" id="71964"/>
    <lineage>
        <taxon>Eukaryota</taxon>
        <taxon>Fungi</taxon>
        <taxon>Dikarya</taxon>
        <taxon>Basidiomycota</taxon>
        <taxon>Agaricomycotina</taxon>
        <taxon>Agaricomycetes</taxon>
        <taxon>Russulales</taxon>
        <taxon>Russulaceae</taxon>
        <taxon>Russula</taxon>
    </lineage>
</organism>
<protein>
    <submittedName>
        <fullName evidence="1">Rab-protein geranylgeranyltransferase</fullName>
    </submittedName>
</protein>
<evidence type="ECO:0000313" key="1">
    <source>
        <dbReference type="EMBL" id="KAI9458038.1"/>
    </source>
</evidence>
<comment type="caution">
    <text evidence="1">The sequence shown here is derived from an EMBL/GenBank/DDBJ whole genome shotgun (WGS) entry which is preliminary data.</text>
</comment>
<keyword evidence="2" id="KW-1185">Reference proteome</keyword>
<name>A0ACC0U361_9AGAM</name>
<accession>A0ACC0U361</accession>
<gene>
    <name evidence="1" type="ORF">F5148DRAFT_1221583</name>
</gene>
<reference evidence="1" key="1">
    <citation type="submission" date="2021-03" db="EMBL/GenBank/DDBJ databases">
        <title>Evolutionary priming and transition to the ectomycorrhizal habit in an iconic lineage of mushroom-forming fungi: is preadaptation a requirement?</title>
        <authorList>
            <consortium name="DOE Joint Genome Institute"/>
            <person name="Looney B.P."/>
            <person name="Miyauchi S."/>
            <person name="Morin E."/>
            <person name="Drula E."/>
            <person name="Courty P.E."/>
            <person name="Chicoki N."/>
            <person name="Fauchery L."/>
            <person name="Kohler A."/>
            <person name="Kuo A."/>
            <person name="LaButti K."/>
            <person name="Pangilinan J."/>
            <person name="Lipzen A."/>
            <person name="Riley R."/>
            <person name="Andreopoulos W."/>
            <person name="He G."/>
            <person name="Johnson J."/>
            <person name="Barry K.W."/>
            <person name="Grigoriev I.V."/>
            <person name="Nagy L."/>
            <person name="Hibbett D."/>
            <person name="Henrissat B."/>
            <person name="Matheny P.B."/>
            <person name="Labbe J."/>
            <person name="Martin A.F."/>
        </authorList>
    </citation>
    <scope>NUCLEOTIDE SEQUENCE</scope>
    <source>
        <strain evidence="1">BPL698</strain>
    </source>
</reference>
<proteinExistence type="predicted"/>
<evidence type="ECO:0000313" key="2">
    <source>
        <dbReference type="Proteomes" id="UP001207468"/>
    </source>
</evidence>